<accession>A0ABD2B8X2</accession>
<sequence>MFLEITHGFDTAAEQSVEQTHRDESPSFGLKQTVSAEFLQTRCLYVDVCTIVRTLLEILRSFKWNGVRHMGCVFVRNENDHSSLVNGRNPSYEYLLLLPRVEELDTKGFLFGEGTRDEPHVPLNASTAV</sequence>
<evidence type="ECO:0000313" key="1">
    <source>
        <dbReference type="EMBL" id="KAL2729181.1"/>
    </source>
</evidence>
<reference evidence="1 2" key="1">
    <citation type="journal article" date="2024" name="Ann. Entomol. Soc. Am.">
        <title>Genomic analyses of the southern and eastern yellowjacket wasps (Hymenoptera: Vespidae) reveal evolutionary signatures of social life.</title>
        <authorList>
            <person name="Catto M.A."/>
            <person name="Caine P.B."/>
            <person name="Orr S.E."/>
            <person name="Hunt B.G."/>
            <person name="Goodisman M.A.D."/>
        </authorList>
    </citation>
    <scope>NUCLEOTIDE SEQUENCE [LARGE SCALE GENOMIC DNA]</scope>
    <source>
        <strain evidence="1">233</strain>
        <tissue evidence="1">Head and thorax</tissue>
    </source>
</reference>
<gene>
    <name evidence="1" type="ORF">V1478_005970</name>
</gene>
<comment type="caution">
    <text evidence="1">The sequence shown here is derived from an EMBL/GenBank/DDBJ whole genome shotgun (WGS) entry which is preliminary data.</text>
</comment>
<protein>
    <submittedName>
        <fullName evidence="1">Uncharacterized protein</fullName>
    </submittedName>
</protein>
<dbReference type="Proteomes" id="UP001607302">
    <property type="component" value="Unassembled WGS sequence"/>
</dbReference>
<evidence type="ECO:0000313" key="2">
    <source>
        <dbReference type="Proteomes" id="UP001607302"/>
    </source>
</evidence>
<keyword evidence="2" id="KW-1185">Reference proteome</keyword>
<proteinExistence type="predicted"/>
<organism evidence="1 2">
    <name type="scientific">Vespula squamosa</name>
    <name type="common">Southern yellow jacket</name>
    <name type="synonym">Wasp</name>
    <dbReference type="NCBI Taxonomy" id="30214"/>
    <lineage>
        <taxon>Eukaryota</taxon>
        <taxon>Metazoa</taxon>
        <taxon>Ecdysozoa</taxon>
        <taxon>Arthropoda</taxon>
        <taxon>Hexapoda</taxon>
        <taxon>Insecta</taxon>
        <taxon>Pterygota</taxon>
        <taxon>Neoptera</taxon>
        <taxon>Endopterygota</taxon>
        <taxon>Hymenoptera</taxon>
        <taxon>Apocrita</taxon>
        <taxon>Aculeata</taxon>
        <taxon>Vespoidea</taxon>
        <taxon>Vespidae</taxon>
        <taxon>Vespinae</taxon>
        <taxon>Vespula</taxon>
    </lineage>
</organism>
<dbReference type="EMBL" id="JAUDFV010000131">
    <property type="protein sequence ID" value="KAL2729181.1"/>
    <property type="molecule type" value="Genomic_DNA"/>
</dbReference>
<dbReference type="AlphaFoldDB" id="A0ABD2B8X2"/>
<name>A0ABD2B8X2_VESSQ</name>